<dbReference type="InterPro" id="IPR000700">
    <property type="entry name" value="PAS-assoc_C"/>
</dbReference>
<dbReference type="InterPro" id="IPR035965">
    <property type="entry name" value="PAS-like_dom_sf"/>
</dbReference>
<evidence type="ECO:0000256" key="3">
    <source>
        <dbReference type="ARBA" id="ARBA00022553"/>
    </source>
</evidence>
<dbReference type="InterPro" id="IPR013655">
    <property type="entry name" value="PAS_fold_3"/>
</dbReference>
<dbReference type="SUPFAM" id="SSF55785">
    <property type="entry name" value="PYP-like sensor domain (PAS domain)"/>
    <property type="match status" value="3"/>
</dbReference>
<evidence type="ECO:0000256" key="5">
    <source>
        <dbReference type="ARBA" id="ARBA00022777"/>
    </source>
</evidence>
<evidence type="ECO:0000256" key="4">
    <source>
        <dbReference type="ARBA" id="ARBA00022679"/>
    </source>
</evidence>
<keyword evidence="4" id="KW-0808">Transferase</keyword>
<dbReference type="PROSITE" id="PS50112">
    <property type="entry name" value="PAS"/>
    <property type="match status" value="2"/>
</dbReference>
<proteinExistence type="predicted"/>
<dbReference type="InterPro" id="IPR052162">
    <property type="entry name" value="Sensor_kinase/Photoreceptor"/>
</dbReference>
<keyword evidence="3" id="KW-0597">Phosphoprotein</keyword>
<feature type="domain" description="PAC" evidence="8">
    <location>
        <begin position="200"/>
        <end position="252"/>
    </location>
</feature>
<dbReference type="PRINTS" id="PR00344">
    <property type="entry name" value="BCTRLSENSOR"/>
</dbReference>
<dbReference type="SUPFAM" id="SSF47384">
    <property type="entry name" value="Homodimeric domain of signal transducing histidine kinase"/>
    <property type="match status" value="1"/>
</dbReference>
<dbReference type="FunFam" id="3.30.450.20:FF:000099">
    <property type="entry name" value="Sensory box sensor histidine kinase"/>
    <property type="match status" value="1"/>
</dbReference>
<dbReference type="Pfam" id="PF08447">
    <property type="entry name" value="PAS_3"/>
    <property type="match status" value="1"/>
</dbReference>
<dbReference type="NCBIfam" id="TIGR00229">
    <property type="entry name" value="sensory_box"/>
    <property type="match status" value="2"/>
</dbReference>
<protein>
    <recommendedName>
        <fullName evidence="2">histidine kinase</fullName>
        <ecNumber evidence="2">2.7.13.3</ecNumber>
    </recommendedName>
</protein>
<dbReference type="GO" id="GO:0000155">
    <property type="term" value="F:phosphorelay sensor kinase activity"/>
    <property type="evidence" value="ECO:0007669"/>
    <property type="project" value="InterPro"/>
</dbReference>
<reference evidence="9 10" key="1">
    <citation type="submission" date="2014-04" db="EMBL/GenBank/DDBJ databases">
        <title>Genome assembly of Hyalangium minutum DSM 14724.</title>
        <authorList>
            <person name="Sharma G."/>
            <person name="Subramanian S."/>
        </authorList>
    </citation>
    <scope>NUCLEOTIDE SEQUENCE [LARGE SCALE GENOMIC DNA]</scope>
    <source>
        <strain evidence="9 10">DSM 14724</strain>
    </source>
</reference>
<dbReference type="SUPFAM" id="SSF55874">
    <property type="entry name" value="ATPase domain of HSP90 chaperone/DNA topoisomerase II/histidine kinase"/>
    <property type="match status" value="1"/>
</dbReference>
<dbReference type="InterPro" id="IPR003661">
    <property type="entry name" value="HisK_dim/P_dom"/>
</dbReference>
<dbReference type="InterPro" id="IPR004358">
    <property type="entry name" value="Sig_transdc_His_kin-like_C"/>
</dbReference>
<dbReference type="PANTHER" id="PTHR43304:SF1">
    <property type="entry name" value="PAC DOMAIN-CONTAINING PROTEIN"/>
    <property type="match status" value="1"/>
</dbReference>
<dbReference type="Gene3D" id="1.10.287.130">
    <property type="match status" value="1"/>
</dbReference>
<dbReference type="PROSITE" id="PS50109">
    <property type="entry name" value="HIS_KIN"/>
    <property type="match status" value="1"/>
</dbReference>
<dbReference type="Pfam" id="PF00512">
    <property type="entry name" value="HisKA"/>
    <property type="match status" value="1"/>
</dbReference>
<keyword evidence="10" id="KW-1185">Reference proteome</keyword>
<evidence type="ECO:0000256" key="2">
    <source>
        <dbReference type="ARBA" id="ARBA00012438"/>
    </source>
</evidence>
<dbReference type="SMART" id="SM00387">
    <property type="entry name" value="HATPase_c"/>
    <property type="match status" value="1"/>
</dbReference>
<sequence>MTLPAALSPPSGLPAQEGMAIFDASGRLTECSAEFAQLLGENPQKLLGRAYEELPLSSGSPAPALIRQARETGRAASQNLVVRDTLLRVSAQPLLAREGGAPQVAVTLLALAQEQAPRERMQQLETDLARFRSLFENLPLIFWTVQQDGTPDYINWFWFAFTGLSPGQADGEAWKKVTHPEDLPEFVRRWGHSLATGEPCELECRFRRHDGAWIWHRVRAFPLRDAEGRILSWIGCSTDIQESRNAVERAEEERRKAEQVRAALDTFFDAVPAGMALFDENLRYTRINRPLAEMNGLSVEAHIGHTPRELFPNLSPHPEDLFRQVLTTGETVTFESTGNSQASGEEGTWLACTAPVCAPDGHRLGVVIVILDISHRKRAEAERDRLIAALERSNKELDQFAYVASHDLKAPLRGITNLAQWIGDDLKDIMPDETRGQMRLLTGRVHRMEALINGILDYSRAGRVRDKPESVDVGALLNETIELLSPAPPASIQVETRMPVLHCERVPFQQIFLNLISNALKHAMRPDALVRVRCSETANGWEFAVADNGPGIAPEYHERIWGIFQTLRARDQVEGTGIGLSVVKKIVEARGGSVRVESAEGQGATFFFTWPTSTPKK</sequence>
<dbReference type="InterPro" id="IPR013656">
    <property type="entry name" value="PAS_4"/>
</dbReference>
<dbReference type="Pfam" id="PF08448">
    <property type="entry name" value="PAS_4"/>
    <property type="match status" value="2"/>
</dbReference>
<comment type="caution">
    <text evidence="9">The sequence shown here is derived from an EMBL/GenBank/DDBJ whole genome shotgun (WGS) entry which is preliminary data.</text>
</comment>
<dbReference type="InterPro" id="IPR036097">
    <property type="entry name" value="HisK_dim/P_sf"/>
</dbReference>
<comment type="catalytic activity">
    <reaction evidence="1">
        <text>ATP + protein L-histidine = ADP + protein N-phospho-L-histidine.</text>
        <dbReference type="EC" id="2.7.13.3"/>
    </reaction>
</comment>
<dbReference type="InterPro" id="IPR036890">
    <property type="entry name" value="HATPase_C_sf"/>
</dbReference>
<dbReference type="OrthoDB" id="5524356at2"/>
<dbReference type="InterPro" id="IPR005467">
    <property type="entry name" value="His_kinase_dom"/>
</dbReference>
<organism evidence="9 10">
    <name type="scientific">Hyalangium minutum</name>
    <dbReference type="NCBI Taxonomy" id="394096"/>
    <lineage>
        <taxon>Bacteria</taxon>
        <taxon>Pseudomonadati</taxon>
        <taxon>Myxococcota</taxon>
        <taxon>Myxococcia</taxon>
        <taxon>Myxococcales</taxon>
        <taxon>Cystobacterineae</taxon>
        <taxon>Archangiaceae</taxon>
        <taxon>Hyalangium</taxon>
    </lineage>
</organism>
<dbReference type="CDD" id="cd00130">
    <property type="entry name" value="PAS"/>
    <property type="match status" value="1"/>
</dbReference>
<feature type="domain" description="Histidine kinase" evidence="6">
    <location>
        <begin position="403"/>
        <end position="614"/>
    </location>
</feature>
<dbReference type="Pfam" id="PF02518">
    <property type="entry name" value="HATPase_c"/>
    <property type="match status" value="1"/>
</dbReference>
<dbReference type="InterPro" id="IPR001610">
    <property type="entry name" value="PAC"/>
</dbReference>
<feature type="domain" description="PAS" evidence="7">
    <location>
        <begin position="15"/>
        <end position="49"/>
    </location>
</feature>
<dbReference type="InterPro" id="IPR003594">
    <property type="entry name" value="HATPase_dom"/>
</dbReference>
<evidence type="ECO:0000259" key="7">
    <source>
        <dbReference type="PROSITE" id="PS50112"/>
    </source>
</evidence>
<dbReference type="EC" id="2.7.13.3" evidence="2"/>
<dbReference type="Proteomes" id="UP000028725">
    <property type="component" value="Unassembled WGS sequence"/>
</dbReference>
<dbReference type="PROSITE" id="PS50113">
    <property type="entry name" value="PAC"/>
    <property type="match status" value="1"/>
</dbReference>
<gene>
    <name evidence="9" type="ORF">DB31_0223</name>
</gene>
<keyword evidence="5 9" id="KW-0418">Kinase</keyword>
<dbReference type="AlphaFoldDB" id="A0A085WW99"/>
<dbReference type="Gene3D" id="3.30.450.20">
    <property type="entry name" value="PAS domain"/>
    <property type="match status" value="3"/>
</dbReference>
<feature type="domain" description="PAS" evidence="7">
    <location>
        <begin position="127"/>
        <end position="197"/>
    </location>
</feature>
<dbReference type="SMART" id="SM00388">
    <property type="entry name" value="HisKA"/>
    <property type="match status" value="1"/>
</dbReference>
<evidence type="ECO:0000259" key="6">
    <source>
        <dbReference type="PROSITE" id="PS50109"/>
    </source>
</evidence>
<dbReference type="STRING" id="394096.DB31_0223"/>
<evidence type="ECO:0000313" key="9">
    <source>
        <dbReference type="EMBL" id="KFE71962.1"/>
    </source>
</evidence>
<evidence type="ECO:0000259" key="8">
    <source>
        <dbReference type="PROSITE" id="PS50113"/>
    </source>
</evidence>
<dbReference type="PANTHER" id="PTHR43304">
    <property type="entry name" value="PHYTOCHROME-LIKE PROTEIN CPH1"/>
    <property type="match status" value="1"/>
</dbReference>
<dbReference type="Gene3D" id="3.30.565.10">
    <property type="entry name" value="Histidine kinase-like ATPase, C-terminal domain"/>
    <property type="match status" value="1"/>
</dbReference>
<dbReference type="SMART" id="SM00086">
    <property type="entry name" value="PAC"/>
    <property type="match status" value="1"/>
</dbReference>
<dbReference type="InterPro" id="IPR000014">
    <property type="entry name" value="PAS"/>
</dbReference>
<dbReference type="SMART" id="SM00091">
    <property type="entry name" value="PAS"/>
    <property type="match status" value="3"/>
</dbReference>
<dbReference type="CDD" id="cd00082">
    <property type="entry name" value="HisKA"/>
    <property type="match status" value="1"/>
</dbReference>
<accession>A0A085WW99</accession>
<evidence type="ECO:0000256" key="1">
    <source>
        <dbReference type="ARBA" id="ARBA00000085"/>
    </source>
</evidence>
<name>A0A085WW99_9BACT</name>
<dbReference type="EMBL" id="JMCB01000001">
    <property type="protein sequence ID" value="KFE71962.1"/>
    <property type="molecule type" value="Genomic_DNA"/>
</dbReference>
<evidence type="ECO:0000313" key="10">
    <source>
        <dbReference type="Proteomes" id="UP000028725"/>
    </source>
</evidence>